<evidence type="ECO:0000256" key="5">
    <source>
        <dbReference type="ARBA" id="ARBA00023136"/>
    </source>
</evidence>
<dbReference type="STRING" id="101091.A0A1C7NAN8"/>
<name>A0A1C7NAN8_9FUNG</name>
<accession>A0A1C7NAN8</accession>
<feature type="transmembrane region" description="Helical" evidence="6">
    <location>
        <begin position="30"/>
        <end position="51"/>
    </location>
</feature>
<feature type="transmembrane region" description="Helical" evidence="6">
    <location>
        <begin position="253"/>
        <end position="277"/>
    </location>
</feature>
<comment type="caution">
    <text evidence="8">The sequence shown here is derived from an EMBL/GenBank/DDBJ whole genome shotgun (WGS) entry which is preliminary data.</text>
</comment>
<dbReference type="AlphaFoldDB" id="A0A1C7NAN8"/>
<dbReference type="Pfam" id="PF00083">
    <property type="entry name" value="Sugar_tr"/>
    <property type="match status" value="1"/>
</dbReference>
<dbReference type="GO" id="GO:0005351">
    <property type="term" value="F:carbohydrate:proton symporter activity"/>
    <property type="evidence" value="ECO:0007669"/>
    <property type="project" value="TreeGrafter"/>
</dbReference>
<dbReference type="PANTHER" id="PTHR48022:SF2">
    <property type="entry name" value="PLASTIDIC GLUCOSE TRANSPORTER 4"/>
    <property type="match status" value="1"/>
</dbReference>
<protein>
    <submittedName>
        <fullName evidence="8">High-affinity gluconate transporter ght3</fullName>
    </submittedName>
</protein>
<dbReference type="OrthoDB" id="4142200at2759"/>
<dbReference type="PROSITE" id="PS50850">
    <property type="entry name" value="MFS"/>
    <property type="match status" value="1"/>
</dbReference>
<feature type="transmembrane region" description="Helical" evidence="6">
    <location>
        <begin position="298"/>
        <end position="319"/>
    </location>
</feature>
<comment type="similarity">
    <text evidence="2">Belongs to the major facilitator superfamily. Sugar transporter (TC 2.A.1.1) family.</text>
</comment>
<evidence type="ECO:0000259" key="7">
    <source>
        <dbReference type="PROSITE" id="PS50850"/>
    </source>
</evidence>
<dbReference type="Gene3D" id="1.20.1250.20">
    <property type="entry name" value="MFS general substrate transporter like domains"/>
    <property type="match status" value="1"/>
</dbReference>
<dbReference type="InterPro" id="IPR005828">
    <property type="entry name" value="MFS_sugar_transport-like"/>
</dbReference>
<feature type="domain" description="Major facilitator superfamily (MFS) profile" evidence="7">
    <location>
        <begin position="1"/>
        <end position="348"/>
    </location>
</feature>
<evidence type="ECO:0000256" key="1">
    <source>
        <dbReference type="ARBA" id="ARBA00004141"/>
    </source>
</evidence>
<evidence type="ECO:0000256" key="3">
    <source>
        <dbReference type="ARBA" id="ARBA00022692"/>
    </source>
</evidence>
<evidence type="ECO:0000256" key="4">
    <source>
        <dbReference type="ARBA" id="ARBA00022989"/>
    </source>
</evidence>
<feature type="transmembrane region" description="Helical" evidence="6">
    <location>
        <begin position="218"/>
        <end position="241"/>
    </location>
</feature>
<evidence type="ECO:0000256" key="6">
    <source>
        <dbReference type="SAM" id="Phobius"/>
    </source>
</evidence>
<reference evidence="8 9" key="1">
    <citation type="submission" date="2016-03" db="EMBL/GenBank/DDBJ databases">
        <title>Choanephora cucurbitarum.</title>
        <authorList>
            <person name="Min B."/>
            <person name="Park H."/>
            <person name="Park J.-H."/>
            <person name="Shin H.-D."/>
            <person name="Choi I.-G."/>
        </authorList>
    </citation>
    <scope>NUCLEOTIDE SEQUENCE [LARGE SCALE GENOMIC DNA]</scope>
    <source>
        <strain evidence="8 9">KUS-F28377</strain>
    </source>
</reference>
<dbReference type="GO" id="GO:0016020">
    <property type="term" value="C:membrane"/>
    <property type="evidence" value="ECO:0007669"/>
    <property type="project" value="UniProtKB-SubCell"/>
</dbReference>
<keyword evidence="3 6" id="KW-0812">Transmembrane</keyword>
<comment type="subcellular location">
    <subcellularLocation>
        <location evidence="1">Membrane</location>
        <topology evidence="1">Multi-pass membrane protein</topology>
    </subcellularLocation>
</comment>
<evidence type="ECO:0000313" key="8">
    <source>
        <dbReference type="EMBL" id="OBZ86121.1"/>
    </source>
</evidence>
<keyword evidence="5 6" id="KW-0472">Membrane</keyword>
<dbReference type="InterPro" id="IPR050360">
    <property type="entry name" value="MFS_Sugar_Transporters"/>
</dbReference>
<evidence type="ECO:0000313" key="9">
    <source>
        <dbReference type="Proteomes" id="UP000093000"/>
    </source>
</evidence>
<keyword evidence="9" id="KW-1185">Reference proteome</keyword>
<feature type="transmembrane region" description="Helical" evidence="6">
    <location>
        <begin position="63"/>
        <end position="82"/>
    </location>
</feature>
<organism evidence="8 9">
    <name type="scientific">Choanephora cucurbitarum</name>
    <dbReference type="NCBI Taxonomy" id="101091"/>
    <lineage>
        <taxon>Eukaryota</taxon>
        <taxon>Fungi</taxon>
        <taxon>Fungi incertae sedis</taxon>
        <taxon>Mucoromycota</taxon>
        <taxon>Mucoromycotina</taxon>
        <taxon>Mucoromycetes</taxon>
        <taxon>Mucorales</taxon>
        <taxon>Mucorineae</taxon>
        <taxon>Choanephoraceae</taxon>
        <taxon>Choanephoroideae</taxon>
        <taxon>Choanephora</taxon>
    </lineage>
</organism>
<dbReference type="InterPro" id="IPR020846">
    <property type="entry name" value="MFS_dom"/>
</dbReference>
<feature type="transmembrane region" description="Helical" evidence="6">
    <location>
        <begin position="185"/>
        <end position="211"/>
    </location>
</feature>
<sequence length="363" mass="40297">MISGTGVGLMTNAIPLYQTEIAPANMRGRLISLFALFSSFGQMMGYMVAYGSSYLQMDWSWRAPWFIQLMLCSLYIATTYFLPCSPRWLISQGRQEEGLQVLCDMYHTSSDDSVLQDMYSEIVSLIETEDQLKEHSSFLALFQDSNNLKRTCCALFVSLATCFSGNIVVTFYAPQIFREAGLDSVSGSLALTGAISGLSLLFSAISLYCWIDSWGRKALFFTGSVISAVCMIVMGYVFHFFATWDDGNMTVNNIYACGVIIVCMVLFSASFAGTWGVANYVYTAEIFSMRCRAKGLSLTYALSWASSILITFVVPYCLSYSASEVYLFFGACSVITLVGIVYIPETKRKSLEQIDSMFIGKQS</sequence>
<gene>
    <name evidence="8" type="primary">ght3</name>
    <name evidence="8" type="ORF">A0J61_05836</name>
</gene>
<dbReference type="InterPro" id="IPR036259">
    <property type="entry name" value="MFS_trans_sf"/>
</dbReference>
<proteinExistence type="inferred from homology"/>
<keyword evidence="4 6" id="KW-1133">Transmembrane helix</keyword>
<dbReference type="InParanoid" id="A0A1C7NAN8"/>
<feature type="transmembrane region" description="Helical" evidence="6">
    <location>
        <begin position="325"/>
        <end position="343"/>
    </location>
</feature>
<feature type="transmembrane region" description="Helical" evidence="6">
    <location>
        <begin position="152"/>
        <end position="173"/>
    </location>
</feature>
<dbReference type="EMBL" id="LUGH01000327">
    <property type="protein sequence ID" value="OBZ86121.1"/>
    <property type="molecule type" value="Genomic_DNA"/>
</dbReference>
<dbReference type="SUPFAM" id="SSF103473">
    <property type="entry name" value="MFS general substrate transporter"/>
    <property type="match status" value="1"/>
</dbReference>
<dbReference type="Proteomes" id="UP000093000">
    <property type="component" value="Unassembled WGS sequence"/>
</dbReference>
<evidence type="ECO:0000256" key="2">
    <source>
        <dbReference type="ARBA" id="ARBA00010992"/>
    </source>
</evidence>
<dbReference type="PANTHER" id="PTHR48022">
    <property type="entry name" value="PLASTIDIC GLUCOSE TRANSPORTER 4"/>
    <property type="match status" value="1"/>
</dbReference>